<reference evidence="7 8" key="1">
    <citation type="submission" date="2018-04" db="EMBL/GenBank/DDBJ databases">
        <title>Novel Campyloabacter and Helicobacter Species and Strains.</title>
        <authorList>
            <person name="Mannion A.J."/>
            <person name="Shen Z."/>
            <person name="Fox J.G."/>
        </authorList>
    </citation>
    <scope>NUCLEOTIDE SEQUENCE [LARGE SCALE GENOMIC DNA]</scope>
    <source>
        <strain evidence="7 8">MIT 04-9366</strain>
    </source>
</reference>
<feature type="binding site" evidence="6">
    <location>
        <begin position="65"/>
        <end position="66"/>
    </location>
    <ligand>
        <name>NAD(+)</name>
        <dbReference type="ChEBI" id="CHEBI:57540"/>
    </ligand>
</feature>
<dbReference type="OrthoDB" id="9774737at2"/>
<evidence type="ECO:0000313" key="7">
    <source>
        <dbReference type="EMBL" id="RDU71788.1"/>
    </source>
</evidence>
<dbReference type="Proteomes" id="UP000257045">
    <property type="component" value="Unassembled WGS sequence"/>
</dbReference>
<keyword evidence="6" id="KW-0547">Nucleotide-binding</keyword>
<keyword evidence="1 6" id="KW-0808">Transferase</keyword>
<dbReference type="Pfam" id="PF01513">
    <property type="entry name" value="NAD_kinase"/>
    <property type="match status" value="1"/>
</dbReference>
<dbReference type="InterPro" id="IPR016064">
    <property type="entry name" value="NAD/diacylglycerol_kinase_sf"/>
</dbReference>
<protein>
    <recommendedName>
        <fullName evidence="6">NAD kinase</fullName>
        <ecNumber evidence="6">2.7.1.23</ecNumber>
    </recommendedName>
    <alternativeName>
        <fullName evidence="6">ATP-dependent NAD kinase</fullName>
    </alternativeName>
</protein>
<comment type="similarity">
    <text evidence="6">Belongs to the NAD kinase family.</text>
</comment>
<comment type="function">
    <text evidence="6">Involved in the regulation of the intracellular balance of NAD and NADP, and is a key enzyme in the biosynthesis of NADP. Catalyzes specifically the phosphorylation on 2'-hydroxyl of the adenosine moiety of NAD to yield NADP.</text>
</comment>
<comment type="subcellular location">
    <subcellularLocation>
        <location evidence="6">Cytoplasm</location>
    </subcellularLocation>
</comment>
<evidence type="ECO:0000256" key="1">
    <source>
        <dbReference type="ARBA" id="ARBA00022679"/>
    </source>
</evidence>
<dbReference type="GO" id="GO:0005737">
    <property type="term" value="C:cytoplasm"/>
    <property type="evidence" value="ECO:0007669"/>
    <property type="project" value="UniProtKB-SubCell"/>
</dbReference>
<keyword evidence="4 6" id="KW-0520">NAD</keyword>
<feature type="binding site" evidence="6">
    <location>
        <position position="163"/>
    </location>
    <ligand>
        <name>NAD(+)</name>
        <dbReference type="ChEBI" id="CHEBI:57540"/>
    </ligand>
</feature>
<feature type="binding site" evidence="6">
    <location>
        <position position="198"/>
    </location>
    <ligand>
        <name>NAD(+)</name>
        <dbReference type="ChEBI" id="CHEBI:57540"/>
    </ligand>
</feature>
<dbReference type="PANTHER" id="PTHR20275">
    <property type="entry name" value="NAD KINASE"/>
    <property type="match status" value="1"/>
</dbReference>
<evidence type="ECO:0000313" key="8">
    <source>
        <dbReference type="Proteomes" id="UP000257045"/>
    </source>
</evidence>
<accession>A0A3D8J2R7</accession>
<evidence type="ECO:0000256" key="3">
    <source>
        <dbReference type="ARBA" id="ARBA00022857"/>
    </source>
</evidence>
<dbReference type="GO" id="GO:0019674">
    <property type="term" value="P:NAD+ metabolic process"/>
    <property type="evidence" value="ECO:0007669"/>
    <property type="project" value="InterPro"/>
</dbReference>
<name>A0A3D8J2R7_9HELI</name>
<sequence>MQKYIGIFLREKIPNIHSLLHTFKCELSEYGYSLLIDEGNCYGLEGVSLERIERESEFILSLGGDGTLISTLRKIHSLPILGINAGRLGFLTGIGVSDFLSFIPKLASGDYKVQEHTMLGVYLNKSLLSLCINEVLISKNTLSTMTQIEAKINQKAFNRYYCDGLIIATPTGSTAYNISAGGSVVYPYCKNILLTPLAPHSLTQRPMVVGDNMELEFEVFEESKIIIDGQKMLDFLPTQTLKVRRNPQSAQLIYPKERDYFEVLREKFHWGE</sequence>
<evidence type="ECO:0000256" key="4">
    <source>
        <dbReference type="ARBA" id="ARBA00023027"/>
    </source>
</evidence>
<dbReference type="InterPro" id="IPR017438">
    <property type="entry name" value="ATP-NAD_kinase_N"/>
</dbReference>
<dbReference type="GO" id="GO:0046872">
    <property type="term" value="F:metal ion binding"/>
    <property type="evidence" value="ECO:0007669"/>
    <property type="project" value="UniProtKB-UniRule"/>
</dbReference>
<feature type="binding site" evidence="6">
    <location>
        <begin position="174"/>
        <end position="179"/>
    </location>
    <ligand>
        <name>NAD(+)</name>
        <dbReference type="ChEBI" id="CHEBI:57540"/>
    </ligand>
</feature>
<dbReference type="PANTHER" id="PTHR20275:SF0">
    <property type="entry name" value="NAD KINASE"/>
    <property type="match status" value="1"/>
</dbReference>
<dbReference type="GO" id="GO:0003951">
    <property type="term" value="F:NAD+ kinase activity"/>
    <property type="evidence" value="ECO:0007669"/>
    <property type="project" value="UniProtKB-UniRule"/>
</dbReference>
<dbReference type="HAMAP" id="MF_00361">
    <property type="entry name" value="NAD_kinase"/>
    <property type="match status" value="1"/>
</dbReference>
<dbReference type="InterPro" id="IPR017437">
    <property type="entry name" value="ATP-NAD_kinase_PpnK-typ_C"/>
</dbReference>
<comment type="cofactor">
    <cofactor evidence="6">
        <name>a divalent metal cation</name>
        <dbReference type="ChEBI" id="CHEBI:60240"/>
    </cofactor>
</comment>
<keyword evidence="8" id="KW-1185">Reference proteome</keyword>
<keyword evidence="6" id="KW-0963">Cytoplasm</keyword>
<dbReference type="AlphaFoldDB" id="A0A3D8J2R7"/>
<dbReference type="GO" id="GO:0051287">
    <property type="term" value="F:NAD binding"/>
    <property type="evidence" value="ECO:0007669"/>
    <property type="project" value="UniProtKB-ARBA"/>
</dbReference>
<dbReference type="InterPro" id="IPR002504">
    <property type="entry name" value="NADK"/>
</dbReference>
<feature type="active site" description="Proton acceptor" evidence="6">
    <location>
        <position position="65"/>
    </location>
</feature>
<evidence type="ECO:0000256" key="2">
    <source>
        <dbReference type="ARBA" id="ARBA00022777"/>
    </source>
</evidence>
<dbReference type="GO" id="GO:0006741">
    <property type="term" value="P:NADP+ biosynthetic process"/>
    <property type="evidence" value="ECO:0007669"/>
    <property type="project" value="UniProtKB-UniRule"/>
</dbReference>
<dbReference type="RefSeq" id="WP_115568998.1">
    <property type="nucleotide sequence ID" value="NZ_NXLV01000002.1"/>
</dbReference>
<dbReference type="Gene3D" id="2.60.200.30">
    <property type="entry name" value="Probable inorganic polyphosphate/atp-NAD kinase, domain 2"/>
    <property type="match status" value="1"/>
</dbReference>
<dbReference type="SUPFAM" id="SSF111331">
    <property type="entry name" value="NAD kinase/diacylglycerol kinase-like"/>
    <property type="match status" value="1"/>
</dbReference>
<keyword evidence="2 6" id="KW-0418">Kinase</keyword>
<dbReference type="Pfam" id="PF20143">
    <property type="entry name" value="NAD_kinase_C"/>
    <property type="match status" value="1"/>
</dbReference>
<dbReference type="GO" id="GO:0005524">
    <property type="term" value="F:ATP binding"/>
    <property type="evidence" value="ECO:0007669"/>
    <property type="project" value="UniProtKB-KW"/>
</dbReference>
<keyword evidence="6" id="KW-0067">ATP-binding</keyword>
<organism evidence="7 8">
    <name type="scientific">Helicobacter brantae</name>
    <dbReference type="NCBI Taxonomy" id="375927"/>
    <lineage>
        <taxon>Bacteria</taxon>
        <taxon>Pseudomonadati</taxon>
        <taxon>Campylobacterota</taxon>
        <taxon>Epsilonproteobacteria</taxon>
        <taxon>Campylobacterales</taxon>
        <taxon>Helicobacteraceae</taxon>
        <taxon>Helicobacter</taxon>
    </lineage>
</organism>
<dbReference type="EC" id="2.7.1.23" evidence="6"/>
<dbReference type="EMBL" id="NXLV01000002">
    <property type="protein sequence ID" value="RDU71788.1"/>
    <property type="molecule type" value="Genomic_DNA"/>
</dbReference>
<proteinExistence type="inferred from homology"/>
<comment type="caution">
    <text evidence="7">The sequence shown here is derived from an EMBL/GenBank/DDBJ whole genome shotgun (WGS) entry which is preliminary data.</text>
</comment>
<comment type="caution">
    <text evidence="6">Lacks conserved residue(s) required for the propagation of feature annotation.</text>
</comment>
<evidence type="ECO:0000256" key="6">
    <source>
        <dbReference type="HAMAP-Rule" id="MF_00361"/>
    </source>
</evidence>
<feature type="binding site" evidence="6">
    <location>
        <begin position="133"/>
        <end position="134"/>
    </location>
    <ligand>
        <name>NAD(+)</name>
        <dbReference type="ChEBI" id="CHEBI:57540"/>
    </ligand>
</feature>
<dbReference type="Gene3D" id="3.40.50.10330">
    <property type="entry name" value="Probable inorganic polyphosphate/atp-NAD kinase, domain 1"/>
    <property type="match status" value="1"/>
</dbReference>
<evidence type="ECO:0000256" key="5">
    <source>
        <dbReference type="ARBA" id="ARBA00047925"/>
    </source>
</evidence>
<feature type="binding site" evidence="6">
    <location>
        <position position="230"/>
    </location>
    <ligand>
        <name>NAD(+)</name>
        <dbReference type="ChEBI" id="CHEBI:57540"/>
    </ligand>
</feature>
<keyword evidence="3 6" id="KW-0521">NADP</keyword>
<comment type="catalytic activity">
    <reaction evidence="5 6">
        <text>NAD(+) + ATP = ADP + NADP(+) + H(+)</text>
        <dbReference type="Rhea" id="RHEA:18629"/>
        <dbReference type="ChEBI" id="CHEBI:15378"/>
        <dbReference type="ChEBI" id="CHEBI:30616"/>
        <dbReference type="ChEBI" id="CHEBI:57540"/>
        <dbReference type="ChEBI" id="CHEBI:58349"/>
        <dbReference type="ChEBI" id="CHEBI:456216"/>
        <dbReference type="EC" id="2.7.1.23"/>
    </reaction>
</comment>
<gene>
    <name evidence="6" type="primary">nadK</name>
    <name evidence="7" type="ORF">CQA58_01735</name>
</gene>